<keyword evidence="3" id="KW-0808">Transferase</keyword>
<evidence type="ECO:0000256" key="1">
    <source>
        <dbReference type="ARBA" id="ARBA00009320"/>
    </source>
</evidence>
<dbReference type="Pfam" id="PF01063">
    <property type="entry name" value="Aminotran_4"/>
    <property type="match status" value="1"/>
</dbReference>
<dbReference type="Proteomes" id="UP000501891">
    <property type="component" value="Chromosome"/>
</dbReference>
<organism evidence="3 4">
    <name type="scientific">Aerophototrophica crusticola</name>
    <dbReference type="NCBI Taxonomy" id="1709002"/>
    <lineage>
        <taxon>Bacteria</taxon>
        <taxon>Pseudomonadati</taxon>
        <taxon>Pseudomonadota</taxon>
        <taxon>Alphaproteobacteria</taxon>
        <taxon>Rhodospirillales</taxon>
        <taxon>Rhodospirillaceae</taxon>
        <taxon>Aerophototrophica</taxon>
    </lineage>
</organism>
<dbReference type="PANTHER" id="PTHR42743">
    <property type="entry name" value="AMINO-ACID AMINOTRANSFERASE"/>
    <property type="match status" value="1"/>
</dbReference>
<dbReference type="SUPFAM" id="SSF56752">
    <property type="entry name" value="D-aminoacid aminotransferase-like PLP-dependent enzymes"/>
    <property type="match status" value="1"/>
</dbReference>
<dbReference type="KEGG" id="acru:HHL28_09575"/>
<dbReference type="GO" id="GO:0008483">
    <property type="term" value="F:transaminase activity"/>
    <property type="evidence" value="ECO:0007669"/>
    <property type="project" value="UniProtKB-KW"/>
</dbReference>
<dbReference type="InterPro" id="IPR050571">
    <property type="entry name" value="Class-IV_PLP-Dep_Aminotrnsfr"/>
</dbReference>
<dbReference type="InterPro" id="IPR001544">
    <property type="entry name" value="Aminotrans_IV"/>
</dbReference>
<dbReference type="EMBL" id="CP051775">
    <property type="protein sequence ID" value="QJE73306.1"/>
    <property type="molecule type" value="Genomic_DNA"/>
</dbReference>
<evidence type="ECO:0000256" key="2">
    <source>
        <dbReference type="ARBA" id="ARBA00014472"/>
    </source>
</evidence>
<sequence length="252" mass="26160">MSGPVLWLDGALVPAAEARIDPADRGLTLGDGLFETIRVEGGQGMRLDAHFARLGQGADLLGLPVPPGDDRLADAVAAVAGANGLADAAVRLTLTAGPGPRGLPRPTVPRPTLMLTAASLPPPQGPARLVVATVTCRNERSPLSRVKSLNYLDSILARNEATARGADDAVLLNTRGRVAEASAANLFALLDGVWVTPPVGEGALPGVMRAAMIREWAAVERALTVDELGRAEAIRLTTALGVREARVSRCRA</sequence>
<dbReference type="Gene3D" id="3.20.10.10">
    <property type="entry name" value="D-amino Acid Aminotransferase, subunit A, domain 2"/>
    <property type="match status" value="1"/>
</dbReference>
<dbReference type="GO" id="GO:0008153">
    <property type="term" value="P:4-aminobenzoate biosynthetic process"/>
    <property type="evidence" value="ECO:0007669"/>
    <property type="project" value="TreeGrafter"/>
</dbReference>
<gene>
    <name evidence="3" type="ORF">HHL28_09575</name>
</gene>
<dbReference type="AlphaFoldDB" id="A0A858R8F4"/>
<dbReference type="InterPro" id="IPR043132">
    <property type="entry name" value="BCAT-like_C"/>
</dbReference>
<dbReference type="GO" id="GO:0008696">
    <property type="term" value="F:4-amino-4-deoxychorismate lyase activity"/>
    <property type="evidence" value="ECO:0007669"/>
    <property type="project" value="TreeGrafter"/>
</dbReference>
<keyword evidence="4" id="KW-1185">Reference proteome</keyword>
<evidence type="ECO:0000313" key="4">
    <source>
        <dbReference type="Proteomes" id="UP000501891"/>
    </source>
</evidence>
<dbReference type="InterPro" id="IPR036038">
    <property type="entry name" value="Aminotransferase-like"/>
</dbReference>
<dbReference type="Gene3D" id="3.30.470.10">
    <property type="match status" value="1"/>
</dbReference>
<dbReference type="InterPro" id="IPR043131">
    <property type="entry name" value="BCAT-like_N"/>
</dbReference>
<accession>A0A858R8F4</accession>
<reference evidence="3" key="1">
    <citation type="submission" date="2020-04" db="EMBL/GenBank/DDBJ databases">
        <title>A desert anoxygenic phototrophic bacterium fixes CO2 using RubisCO under aerobic conditions.</title>
        <authorList>
            <person name="Tang K."/>
        </authorList>
    </citation>
    <scope>NUCLEOTIDE SEQUENCE [LARGE SCALE GENOMIC DNA]</scope>
    <source>
        <strain evidence="3">MIMtkB3</strain>
    </source>
</reference>
<name>A0A858R8F4_9PROT</name>
<keyword evidence="3" id="KW-0032">Aminotransferase</keyword>
<dbReference type="GO" id="GO:0005829">
    <property type="term" value="C:cytosol"/>
    <property type="evidence" value="ECO:0007669"/>
    <property type="project" value="TreeGrafter"/>
</dbReference>
<proteinExistence type="inferred from homology"/>
<protein>
    <recommendedName>
        <fullName evidence="2">Probable branched-chain-amino-acid aminotransferase</fullName>
    </recommendedName>
</protein>
<dbReference type="PANTHER" id="PTHR42743:SF2">
    <property type="entry name" value="AMINODEOXYCHORISMATE LYASE"/>
    <property type="match status" value="1"/>
</dbReference>
<evidence type="ECO:0000313" key="3">
    <source>
        <dbReference type="EMBL" id="QJE73306.1"/>
    </source>
</evidence>
<comment type="similarity">
    <text evidence="1">Belongs to the class-IV pyridoxal-phosphate-dependent aminotransferase family.</text>
</comment>